<accession>A0ABZ2KCG2</accession>
<dbReference type="EMBL" id="CP089982">
    <property type="protein sequence ID" value="WXA95779.1"/>
    <property type="molecule type" value="Genomic_DNA"/>
</dbReference>
<name>A0ABZ2KCG2_9BACT</name>
<dbReference type="Proteomes" id="UP001379533">
    <property type="component" value="Chromosome"/>
</dbReference>
<sequence>MSGDDYQRLGERAEDLVWFDANRAYMRMSDGHCAALVVHKDTGEFLCSVYETRPQTCRDLARGSGACLGEIDTKGERPLIALGRSR</sequence>
<keyword evidence="2" id="KW-1185">Reference proteome</keyword>
<protein>
    <submittedName>
        <fullName evidence="1">Zinc/iron-chelating domain-containing protein</fullName>
    </submittedName>
</protein>
<evidence type="ECO:0000313" key="1">
    <source>
        <dbReference type="EMBL" id="WXA95779.1"/>
    </source>
</evidence>
<evidence type="ECO:0000313" key="2">
    <source>
        <dbReference type="Proteomes" id="UP001379533"/>
    </source>
</evidence>
<reference evidence="1 2" key="1">
    <citation type="submission" date="2021-12" db="EMBL/GenBank/DDBJ databases">
        <title>Discovery of the Pendulisporaceae a myxobacterial family with distinct sporulation behavior and unique specialized metabolism.</title>
        <authorList>
            <person name="Garcia R."/>
            <person name="Popoff A."/>
            <person name="Bader C.D."/>
            <person name="Loehr J."/>
            <person name="Walesch S."/>
            <person name="Walt C."/>
            <person name="Boldt J."/>
            <person name="Bunk B."/>
            <person name="Haeckl F.J.F.P.J."/>
            <person name="Gunesch A.P."/>
            <person name="Birkelbach J."/>
            <person name="Nuebel U."/>
            <person name="Pietschmann T."/>
            <person name="Bach T."/>
            <person name="Mueller R."/>
        </authorList>
    </citation>
    <scope>NUCLEOTIDE SEQUENCE [LARGE SCALE GENOMIC DNA]</scope>
    <source>
        <strain evidence="1 2">MSr12523</strain>
    </source>
</reference>
<proteinExistence type="predicted"/>
<organism evidence="1 2">
    <name type="scientific">Pendulispora brunnea</name>
    <dbReference type="NCBI Taxonomy" id="2905690"/>
    <lineage>
        <taxon>Bacteria</taxon>
        <taxon>Pseudomonadati</taxon>
        <taxon>Myxococcota</taxon>
        <taxon>Myxococcia</taxon>
        <taxon>Myxococcales</taxon>
        <taxon>Sorangiineae</taxon>
        <taxon>Pendulisporaceae</taxon>
        <taxon>Pendulispora</taxon>
    </lineage>
</organism>
<gene>
    <name evidence="1" type="ORF">LZC95_02855</name>
</gene>